<proteinExistence type="predicted"/>
<dbReference type="Proteomes" id="UP000604765">
    <property type="component" value="Unassembled WGS sequence"/>
</dbReference>
<reference evidence="1 2" key="1">
    <citation type="journal article" date="2021" name="Int. J. Syst. Evol. Microbiol.">
        <title>Lentilactobacillus fungorum sp. nov., isolated from spent mushroom substrates.</title>
        <authorList>
            <person name="Tohno M."/>
            <person name="Tanizawa Y."/>
            <person name="Kojima Y."/>
            <person name="Sakamoto M."/>
            <person name="Ohkuma M."/>
            <person name="Kobayashi H."/>
        </authorList>
    </citation>
    <scope>NUCLEOTIDE SEQUENCE [LARGE SCALE GENOMIC DNA]</scope>
    <source>
        <strain evidence="1 2">YK48G</strain>
    </source>
</reference>
<comment type="caution">
    <text evidence="1">The sequence shown here is derived from an EMBL/GenBank/DDBJ whole genome shotgun (WGS) entry which is preliminary data.</text>
</comment>
<protein>
    <submittedName>
        <fullName evidence="1">Uncharacterized protein</fullName>
    </submittedName>
</protein>
<dbReference type="RefSeq" id="WP_203629856.1">
    <property type="nucleotide sequence ID" value="NZ_BNJR01000012.1"/>
</dbReference>
<sequence length="173" mass="20325">MKNIWKLIILTGLMLTVGLGINTINARPASANSATTAKSIRGNWYAWDKYDKTYLVKKIRAHSVVTYNQLAGGYISDYRVYTPHRSGSHKLSIRIYKHAHRGTNTVYDLNRGYLLPTYKRIGFVWSSQKSLFGHKYHVLKTYITMFDFTVYFHHKIKHDYSYTHKNYEYFIGR</sequence>
<accession>A0ABQ3VZU3</accession>
<name>A0ABQ3VZU3_9LACO</name>
<gene>
    <name evidence="1" type="ORF">YK48G_12520</name>
</gene>
<organism evidence="1 2">
    <name type="scientific">Lentilactobacillus fungorum</name>
    <dbReference type="NCBI Taxonomy" id="2201250"/>
    <lineage>
        <taxon>Bacteria</taxon>
        <taxon>Bacillati</taxon>
        <taxon>Bacillota</taxon>
        <taxon>Bacilli</taxon>
        <taxon>Lactobacillales</taxon>
        <taxon>Lactobacillaceae</taxon>
        <taxon>Lentilactobacillus</taxon>
    </lineage>
</organism>
<evidence type="ECO:0000313" key="1">
    <source>
        <dbReference type="EMBL" id="GHP13827.1"/>
    </source>
</evidence>
<keyword evidence="2" id="KW-1185">Reference proteome</keyword>
<dbReference type="EMBL" id="BNJR01000012">
    <property type="protein sequence ID" value="GHP13827.1"/>
    <property type="molecule type" value="Genomic_DNA"/>
</dbReference>
<evidence type="ECO:0000313" key="2">
    <source>
        <dbReference type="Proteomes" id="UP000604765"/>
    </source>
</evidence>